<comment type="similarity">
    <text evidence="2 10">Belongs to the ANKZF1/VMS1 family.</text>
</comment>
<feature type="region of interest" description="Disordered" evidence="11">
    <location>
        <begin position="97"/>
        <end position="140"/>
    </location>
</feature>
<dbReference type="AlphaFoldDB" id="A0A9P5UGA7"/>
<comment type="subcellular location">
    <subcellularLocation>
        <location evidence="1">Cytoplasm</location>
    </subcellularLocation>
</comment>
<keyword evidence="9" id="KW-0175">Coiled coil</keyword>
<feature type="domain" description="VLRF1" evidence="12">
    <location>
        <begin position="186"/>
        <end position="347"/>
    </location>
</feature>
<feature type="region of interest" description="Disordered" evidence="11">
    <location>
        <begin position="476"/>
        <end position="500"/>
    </location>
</feature>
<organism evidence="13 14">
    <name type="scientific">Rhodocollybia butyracea</name>
    <dbReference type="NCBI Taxonomy" id="206335"/>
    <lineage>
        <taxon>Eukaryota</taxon>
        <taxon>Fungi</taxon>
        <taxon>Dikarya</taxon>
        <taxon>Basidiomycota</taxon>
        <taxon>Agaricomycotina</taxon>
        <taxon>Agaricomycetes</taxon>
        <taxon>Agaricomycetidae</taxon>
        <taxon>Agaricales</taxon>
        <taxon>Marasmiineae</taxon>
        <taxon>Omphalotaceae</taxon>
        <taxon>Rhodocollybia</taxon>
    </lineage>
</organism>
<dbReference type="GO" id="GO:0036503">
    <property type="term" value="P:ERAD pathway"/>
    <property type="evidence" value="ECO:0007669"/>
    <property type="project" value="TreeGrafter"/>
</dbReference>
<feature type="compositionally biased region" description="Basic and acidic residues" evidence="11">
    <location>
        <begin position="554"/>
        <end position="572"/>
    </location>
</feature>
<name>A0A9P5UGA7_9AGAR</name>
<evidence type="ECO:0000256" key="5">
    <source>
        <dbReference type="ARBA" id="ARBA00022737"/>
    </source>
</evidence>
<keyword evidence="8" id="KW-0040">ANK repeat</keyword>
<keyword evidence="4 10" id="KW-0540">Nuclease</keyword>
<reference evidence="13" key="1">
    <citation type="submission" date="2020-11" db="EMBL/GenBank/DDBJ databases">
        <authorList>
            <consortium name="DOE Joint Genome Institute"/>
            <person name="Ahrendt S."/>
            <person name="Riley R."/>
            <person name="Andreopoulos W."/>
            <person name="Labutti K."/>
            <person name="Pangilinan J."/>
            <person name="Ruiz-Duenas F.J."/>
            <person name="Barrasa J.M."/>
            <person name="Sanchez-Garcia M."/>
            <person name="Camarero S."/>
            <person name="Miyauchi S."/>
            <person name="Serrano A."/>
            <person name="Linde D."/>
            <person name="Babiker R."/>
            <person name="Drula E."/>
            <person name="Ayuso-Fernandez I."/>
            <person name="Pacheco R."/>
            <person name="Padilla G."/>
            <person name="Ferreira P."/>
            <person name="Barriuso J."/>
            <person name="Kellner H."/>
            <person name="Castanera R."/>
            <person name="Alfaro M."/>
            <person name="Ramirez L."/>
            <person name="Pisabarro A.G."/>
            <person name="Kuo A."/>
            <person name="Tritt A."/>
            <person name="Lipzen A."/>
            <person name="He G."/>
            <person name="Yan M."/>
            <person name="Ng V."/>
            <person name="Cullen D."/>
            <person name="Martin F."/>
            <person name="Rosso M.-N."/>
            <person name="Henrissat B."/>
            <person name="Hibbett D."/>
            <person name="Martinez A.T."/>
            <person name="Grigoriev I.V."/>
        </authorList>
    </citation>
    <scope>NUCLEOTIDE SEQUENCE</scope>
    <source>
        <strain evidence="13">AH 40177</strain>
    </source>
</reference>
<feature type="compositionally biased region" description="Low complexity" evidence="11">
    <location>
        <begin position="573"/>
        <end position="584"/>
    </location>
</feature>
<dbReference type="PANTHER" id="PTHR16036">
    <property type="entry name" value="ANKYRIN REPEAT AND ZINC FINGER DOMAIN-CONTAINING PROTEIN 1"/>
    <property type="match status" value="1"/>
</dbReference>
<dbReference type="InterPro" id="IPR047139">
    <property type="entry name" value="ANKZ1/VMS1"/>
</dbReference>
<feature type="active site" evidence="10">
    <location>
        <position position="249"/>
    </location>
</feature>
<evidence type="ECO:0000313" key="14">
    <source>
        <dbReference type="Proteomes" id="UP000772434"/>
    </source>
</evidence>
<evidence type="ECO:0000256" key="7">
    <source>
        <dbReference type="ARBA" id="ARBA00022801"/>
    </source>
</evidence>
<evidence type="ECO:0000256" key="6">
    <source>
        <dbReference type="ARBA" id="ARBA00022759"/>
    </source>
</evidence>
<evidence type="ECO:0000259" key="12">
    <source>
        <dbReference type="PROSITE" id="PS52044"/>
    </source>
</evidence>
<proteinExistence type="inferred from homology"/>
<gene>
    <name evidence="13" type="ORF">BDP27DRAFT_1310939</name>
</gene>
<dbReference type="Pfam" id="PF18826">
    <property type="entry name" value="bVLRF1"/>
    <property type="match status" value="1"/>
</dbReference>
<feature type="region of interest" description="Disordered" evidence="11">
    <location>
        <begin position="536"/>
        <end position="600"/>
    </location>
</feature>
<evidence type="ECO:0000256" key="10">
    <source>
        <dbReference type="PROSITE-ProRule" id="PRU01389"/>
    </source>
</evidence>
<accession>A0A9P5UGA7</accession>
<comment type="caution">
    <text evidence="13">The sequence shown here is derived from an EMBL/GenBank/DDBJ whole genome shotgun (WGS) entry which is preliminary data.</text>
</comment>
<dbReference type="EMBL" id="JADNRY010000002">
    <property type="protein sequence ID" value="KAF9078182.1"/>
    <property type="molecule type" value="Genomic_DNA"/>
</dbReference>
<dbReference type="GO" id="GO:0004519">
    <property type="term" value="F:endonuclease activity"/>
    <property type="evidence" value="ECO:0007669"/>
    <property type="project" value="UniProtKB-KW"/>
</dbReference>
<evidence type="ECO:0000313" key="13">
    <source>
        <dbReference type="EMBL" id="KAF9078182.1"/>
    </source>
</evidence>
<comment type="domain">
    <text evidence="10">The VLRF1 domain mediates binding to the 60S ribosomal subunit.</text>
</comment>
<evidence type="ECO:0000256" key="4">
    <source>
        <dbReference type="ARBA" id="ARBA00022722"/>
    </source>
</evidence>
<keyword evidence="14" id="KW-1185">Reference proteome</keyword>
<feature type="region of interest" description="Disordered" evidence="11">
    <location>
        <begin position="20"/>
        <end position="40"/>
    </location>
</feature>
<evidence type="ECO:0000256" key="11">
    <source>
        <dbReference type="SAM" id="MobiDB-lite"/>
    </source>
</evidence>
<keyword evidence="3 10" id="KW-0963">Cytoplasm</keyword>
<feature type="compositionally biased region" description="Pro residues" evidence="11">
    <location>
        <begin position="370"/>
        <end position="379"/>
    </location>
</feature>
<dbReference type="PANTHER" id="PTHR16036:SF2">
    <property type="entry name" value="TRNA ENDONUCLEASE ANKZF1"/>
    <property type="match status" value="1"/>
</dbReference>
<dbReference type="GO" id="GO:0016787">
    <property type="term" value="F:hydrolase activity"/>
    <property type="evidence" value="ECO:0007669"/>
    <property type="project" value="UniProtKB-KW"/>
</dbReference>
<dbReference type="OrthoDB" id="429841at2759"/>
<evidence type="ECO:0000256" key="9">
    <source>
        <dbReference type="ARBA" id="ARBA00023054"/>
    </source>
</evidence>
<feature type="compositionally biased region" description="Basic and acidic residues" evidence="11">
    <location>
        <begin position="536"/>
        <end position="546"/>
    </location>
</feature>
<dbReference type="GO" id="GO:0005737">
    <property type="term" value="C:cytoplasm"/>
    <property type="evidence" value="ECO:0007669"/>
    <property type="project" value="UniProtKB-SubCell"/>
</dbReference>
<evidence type="ECO:0000256" key="2">
    <source>
        <dbReference type="ARBA" id="ARBA00009262"/>
    </source>
</evidence>
<keyword evidence="5" id="KW-0677">Repeat</keyword>
<dbReference type="Proteomes" id="UP000772434">
    <property type="component" value="Unassembled WGS sequence"/>
</dbReference>
<protein>
    <recommendedName>
        <fullName evidence="12">VLRF1 domain-containing protein</fullName>
    </recommendedName>
</protein>
<evidence type="ECO:0000256" key="3">
    <source>
        <dbReference type="ARBA" id="ARBA00022490"/>
    </source>
</evidence>
<sequence length="628" mass="70572">MSIYHIYSLPAELLQSLVPRNSPTAQKPPSPEPTVQPSSNSIPTACNICLGATFSNLEQQRAHYRSDWHRYNVKNRLNGSQPISEFDFTQLIDALEDSLSGSESSSDEGTESDSERDAVSTLISKHKTRTSTSPDSSARRIPRTALSWFHSPPSTQIGVYRTLFPHDTPEDSYLEALKDIQTPISGGRRWAMFMVAGGHFAGAVVRVSKAGQEDEVQPKKQKKPVLDTEVLRHKTFHRYTTRRKQGGSQGLNDNAKGNAKSAGAVLRRYGEQALQDDIRNLLSDWEDDINECDLIFIRATGSNRKIFLGYEGSSISKGDDRLRTFPFPTRRPTQSELSRCLLELTRVKVSHFTEEALRAQDEAYLASLPKPKPIPPVRPATPDKPKIKPIKLSKEEEALREKWSRLLEMVSKGRLEPLKAFWEREGENLGGLDARIPEWAGEKRTATLLQLAAYSDEEDVTNWLLEMRADPTILVPRIDQEGDLEDSSEGPDKRRQTAYNLAQSRGVRDVFRRIAGAHPEWWDWFGDANIPSALSKEMEDEREEKKKARRKGLKDRVKEREAKEKPKEKPEIVVEVPSVSTPSSGPQKLGGGAGDIAGIAGLTPEMRAKIERERRARAAEARLKQVQK</sequence>
<keyword evidence="7 10" id="KW-0378">Hydrolase</keyword>
<keyword evidence="6 10" id="KW-0255">Endonuclease</keyword>
<evidence type="ECO:0000256" key="1">
    <source>
        <dbReference type="ARBA" id="ARBA00004496"/>
    </source>
</evidence>
<evidence type="ECO:0000256" key="8">
    <source>
        <dbReference type="ARBA" id="ARBA00023043"/>
    </source>
</evidence>
<feature type="region of interest" description="Disordered" evidence="11">
    <location>
        <begin position="368"/>
        <end position="387"/>
    </location>
</feature>
<dbReference type="PROSITE" id="PS52044">
    <property type="entry name" value="VLRF1"/>
    <property type="match status" value="1"/>
</dbReference>
<dbReference type="InterPro" id="IPR041175">
    <property type="entry name" value="VLRF1/Vms1"/>
</dbReference>